<feature type="domain" description="Gcp-like" evidence="1">
    <location>
        <begin position="36"/>
        <end position="141"/>
    </location>
</feature>
<dbReference type="Proteomes" id="UP001596091">
    <property type="component" value="Unassembled WGS sequence"/>
</dbReference>
<keyword evidence="2" id="KW-0012">Acyltransferase</keyword>
<protein>
    <submittedName>
        <fullName evidence="2">tRNA (Adenosine(37)-N6)-threonylcarbamoyltransferase complex dimerization subunit type 1 TsaB</fullName>
        <ecNumber evidence="2">2.3.1.234</ecNumber>
    </submittedName>
</protein>
<keyword evidence="3" id="KW-1185">Reference proteome</keyword>
<dbReference type="GO" id="GO:0061711">
    <property type="term" value="F:tRNA N(6)-L-threonylcarbamoyladenine synthase activity"/>
    <property type="evidence" value="ECO:0007669"/>
    <property type="project" value="UniProtKB-EC"/>
</dbReference>
<comment type="caution">
    <text evidence="2">The sequence shown here is derived from an EMBL/GenBank/DDBJ whole genome shotgun (WGS) entry which is preliminary data.</text>
</comment>
<dbReference type="RefSeq" id="WP_263335968.1">
    <property type="nucleotide sequence ID" value="NZ_JAGSYH010000003.1"/>
</dbReference>
<organism evidence="2 3">
    <name type="scientific">Acidicapsa dinghuensis</name>
    <dbReference type="NCBI Taxonomy" id="2218256"/>
    <lineage>
        <taxon>Bacteria</taxon>
        <taxon>Pseudomonadati</taxon>
        <taxon>Acidobacteriota</taxon>
        <taxon>Terriglobia</taxon>
        <taxon>Terriglobales</taxon>
        <taxon>Acidobacteriaceae</taxon>
        <taxon>Acidicapsa</taxon>
    </lineage>
</organism>
<dbReference type="EMBL" id="JBHSPH010000002">
    <property type="protein sequence ID" value="MFC5862532.1"/>
    <property type="molecule type" value="Genomic_DNA"/>
</dbReference>
<evidence type="ECO:0000313" key="2">
    <source>
        <dbReference type="EMBL" id="MFC5862532.1"/>
    </source>
</evidence>
<dbReference type="NCBIfam" id="TIGR03725">
    <property type="entry name" value="T6A_YeaZ"/>
    <property type="match status" value="1"/>
</dbReference>
<dbReference type="PROSITE" id="PS51257">
    <property type="entry name" value="PROKAR_LIPOPROTEIN"/>
    <property type="match status" value="1"/>
</dbReference>
<dbReference type="Gene3D" id="3.30.420.40">
    <property type="match status" value="2"/>
</dbReference>
<sequence length="224" mass="23552">MTERKWLLGIDTCGSVGYVALSCVEENTVSLLQEIELASGEFSAAIVSTTAELLLAANIKVHDLAGIVAVYGPGSFTGIRVGLATVKAMAEAAEIPVVTVSRLAVLAHVAGVPCAVLDAYRGQVFLGVFEDNAQAREMLVTAGEFSNLGKLPGPVAFCEESVAHLLETVATDVNLKRSRAPRASDAIGMALNQWRAHQFADVAALDGHYLRGAEVKMSTRAGRA</sequence>
<dbReference type="InterPro" id="IPR043129">
    <property type="entry name" value="ATPase_NBD"/>
</dbReference>
<name>A0ABW1EFB6_9BACT</name>
<dbReference type="SUPFAM" id="SSF53067">
    <property type="entry name" value="Actin-like ATPase domain"/>
    <property type="match status" value="1"/>
</dbReference>
<dbReference type="InterPro" id="IPR022496">
    <property type="entry name" value="T6A_TsaB"/>
</dbReference>
<keyword evidence="2" id="KW-0808">Transferase</keyword>
<evidence type="ECO:0000259" key="1">
    <source>
        <dbReference type="Pfam" id="PF00814"/>
    </source>
</evidence>
<accession>A0ABW1EFB6</accession>
<proteinExistence type="predicted"/>
<reference evidence="3" key="1">
    <citation type="journal article" date="2019" name="Int. J. Syst. Evol. Microbiol.">
        <title>The Global Catalogue of Microorganisms (GCM) 10K type strain sequencing project: providing services to taxonomists for standard genome sequencing and annotation.</title>
        <authorList>
            <consortium name="The Broad Institute Genomics Platform"/>
            <consortium name="The Broad Institute Genome Sequencing Center for Infectious Disease"/>
            <person name="Wu L."/>
            <person name="Ma J."/>
        </authorList>
    </citation>
    <scope>NUCLEOTIDE SEQUENCE [LARGE SCALE GENOMIC DNA]</scope>
    <source>
        <strain evidence="3">JCM 4087</strain>
    </source>
</reference>
<dbReference type="InterPro" id="IPR000905">
    <property type="entry name" value="Gcp-like_dom"/>
</dbReference>
<dbReference type="Pfam" id="PF00814">
    <property type="entry name" value="TsaD"/>
    <property type="match status" value="1"/>
</dbReference>
<evidence type="ECO:0000313" key="3">
    <source>
        <dbReference type="Proteomes" id="UP001596091"/>
    </source>
</evidence>
<gene>
    <name evidence="2" type="primary">tsaB</name>
    <name evidence="2" type="ORF">ACFPT7_09545</name>
</gene>
<dbReference type="EC" id="2.3.1.234" evidence="2"/>